<dbReference type="EMBL" id="JAPDOB010000002">
    <property type="protein sequence ID" value="MCW3798510.1"/>
    <property type="molecule type" value="Genomic_DNA"/>
</dbReference>
<accession>A0ABT3JHG4</accession>
<dbReference type="RefSeq" id="WP_264883386.1">
    <property type="nucleotide sequence ID" value="NZ_JAPDOB010000002.1"/>
</dbReference>
<evidence type="ECO:0000256" key="1">
    <source>
        <dbReference type="SAM" id="MobiDB-lite"/>
    </source>
</evidence>
<name>A0ABT3JHG4_9SPHN</name>
<sequence>MQGNIVSAVFDSQSEAERAIAQLRSAGISDSAISVVGRHDGETTETTGSGDRVGDGHSDEPTSFIAKAAAGSGIGALLGVAALAIPGVGPLAAAGAIAASAIPGAALTGTAIGAAAGGLSDVFTGHGVSNEDASYYSDRVNQGGIFVSVDPSQSSVSRDQLQDILYQAGGHNSSRQRSASTTY</sequence>
<organism evidence="2 3">
    <name type="scientific">Sphingomonas arvum</name>
    <dbReference type="NCBI Taxonomy" id="2992113"/>
    <lineage>
        <taxon>Bacteria</taxon>
        <taxon>Pseudomonadati</taxon>
        <taxon>Pseudomonadota</taxon>
        <taxon>Alphaproteobacteria</taxon>
        <taxon>Sphingomonadales</taxon>
        <taxon>Sphingomonadaceae</taxon>
        <taxon>Sphingomonas</taxon>
    </lineage>
</organism>
<protein>
    <recommendedName>
        <fullName evidence="4">General stress protein 17M-like domain-containing protein</fullName>
    </recommendedName>
</protein>
<dbReference type="InterPro" id="IPR052948">
    <property type="entry name" value="Low_temp-induced_all0457"/>
</dbReference>
<dbReference type="Proteomes" id="UP001526246">
    <property type="component" value="Unassembled WGS sequence"/>
</dbReference>
<evidence type="ECO:0000313" key="3">
    <source>
        <dbReference type="Proteomes" id="UP001526246"/>
    </source>
</evidence>
<evidence type="ECO:0008006" key="4">
    <source>
        <dbReference type="Google" id="ProtNLM"/>
    </source>
</evidence>
<keyword evidence="3" id="KW-1185">Reference proteome</keyword>
<reference evidence="2 3" key="1">
    <citation type="submission" date="2022-10" db="EMBL/GenBank/DDBJ databases">
        <title>Sphingomonas sp.</title>
        <authorList>
            <person name="Jin C."/>
        </authorList>
    </citation>
    <scope>NUCLEOTIDE SEQUENCE [LARGE SCALE GENOMIC DNA]</scope>
    <source>
        <strain evidence="2 3">BN140010</strain>
    </source>
</reference>
<dbReference type="PANTHER" id="PTHR36109:SF2">
    <property type="entry name" value="MEMBRANE PROTEIN"/>
    <property type="match status" value="1"/>
</dbReference>
<dbReference type="PANTHER" id="PTHR36109">
    <property type="entry name" value="MEMBRANE PROTEIN-RELATED"/>
    <property type="match status" value="1"/>
</dbReference>
<evidence type="ECO:0000313" key="2">
    <source>
        <dbReference type="EMBL" id="MCW3798510.1"/>
    </source>
</evidence>
<feature type="region of interest" description="Disordered" evidence="1">
    <location>
        <begin position="34"/>
        <end position="60"/>
    </location>
</feature>
<gene>
    <name evidence="2" type="ORF">OMW55_11905</name>
</gene>
<comment type="caution">
    <text evidence="2">The sequence shown here is derived from an EMBL/GenBank/DDBJ whole genome shotgun (WGS) entry which is preliminary data.</text>
</comment>
<proteinExistence type="predicted"/>